<dbReference type="EMBL" id="JACHMH010000001">
    <property type="protein sequence ID" value="MBB4675291.1"/>
    <property type="molecule type" value="Genomic_DNA"/>
</dbReference>
<evidence type="ECO:0000256" key="1">
    <source>
        <dbReference type="SAM" id="MobiDB-lite"/>
    </source>
</evidence>
<sequence>MTGEQPDDAAVTALIEWQREPDRAYGCPIGHGELRPIRNGSGLLLVCPDCAHTLPVDPVLVTEVLGERPPGEVEPPRLPGGRTPRGLCPDGTVRTTGWLLLGRRPVPSPVLSGLAGIAVLTPVLGWLGLVIGLVVGFGGWQLVTTWLQPASRFTAGPAVLASVLRPGQWARLYGSLGPVGQVSGTASTAAGDLVVRFRGGAQVVAAPTDELITVELVD</sequence>
<feature type="region of interest" description="Disordered" evidence="1">
    <location>
        <begin position="67"/>
        <end position="87"/>
    </location>
</feature>
<evidence type="ECO:0000313" key="3">
    <source>
        <dbReference type="EMBL" id="MBB4675291.1"/>
    </source>
</evidence>
<name>A0A7W7FQT3_9PSEU</name>
<organism evidence="3 4">
    <name type="scientific">Crossiella cryophila</name>
    <dbReference type="NCBI Taxonomy" id="43355"/>
    <lineage>
        <taxon>Bacteria</taxon>
        <taxon>Bacillati</taxon>
        <taxon>Actinomycetota</taxon>
        <taxon>Actinomycetes</taxon>
        <taxon>Pseudonocardiales</taxon>
        <taxon>Pseudonocardiaceae</taxon>
        <taxon>Crossiella</taxon>
    </lineage>
</organism>
<dbReference type="Proteomes" id="UP000533598">
    <property type="component" value="Unassembled WGS sequence"/>
</dbReference>
<evidence type="ECO:0000256" key="2">
    <source>
        <dbReference type="SAM" id="Phobius"/>
    </source>
</evidence>
<gene>
    <name evidence="3" type="ORF">HNR67_001409</name>
</gene>
<keyword evidence="2" id="KW-1133">Transmembrane helix</keyword>
<protein>
    <submittedName>
        <fullName evidence="3">Uncharacterized protein</fullName>
    </submittedName>
</protein>
<keyword evidence="2" id="KW-0812">Transmembrane</keyword>
<keyword evidence="4" id="KW-1185">Reference proteome</keyword>
<comment type="caution">
    <text evidence="3">The sequence shown here is derived from an EMBL/GenBank/DDBJ whole genome shotgun (WGS) entry which is preliminary data.</text>
</comment>
<feature type="transmembrane region" description="Helical" evidence="2">
    <location>
        <begin position="110"/>
        <end position="143"/>
    </location>
</feature>
<dbReference type="RefSeq" id="WP_185001285.1">
    <property type="nucleotide sequence ID" value="NZ_BAAAUI010000006.1"/>
</dbReference>
<reference evidence="3 4" key="1">
    <citation type="submission" date="2020-08" db="EMBL/GenBank/DDBJ databases">
        <title>Sequencing the genomes of 1000 actinobacteria strains.</title>
        <authorList>
            <person name="Klenk H.-P."/>
        </authorList>
    </citation>
    <scope>NUCLEOTIDE SEQUENCE [LARGE SCALE GENOMIC DNA]</scope>
    <source>
        <strain evidence="3 4">DSM 44230</strain>
    </source>
</reference>
<keyword evidence="2" id="KW-0472">Membrane</keyword>
<dbReference type="AlphaFoldDB" id="A0A7W7FQT3"/>
<evidence type="ECO:0000313" key="4">
    <source>
        <dbReference type="Proteomes" id="UP000533598"/>
    </source>
</evidence>
<accession>A0A7W7FQT3</accession>
<proteinExistence type="predicted"/>